<reference evidence="1 2" key="1">
    <citation type="journal article" date="2009" name="Nature">
        <title>Evolution of pathogenicity and sexual reproduction in eight Candida genomes.</title>
        <authorList>
            <person name="Butler G."/>
            <person name="Rasmussen M.D."/>
            <person name="Lin M.F."/>
            <person name="Santos M.A."/>
            <person name="Sakthikumar S."/>
            <person name="Munro C.A."/>
            <person name="Rheinbay E."/>
            <person name="Grabherr M."/>
            <person name="Forche A."/>
            <person name="Reedy J.L."/>
            <person name="Agrafioti I."/>
            <person name="Arnaud M.B."/>
            <person name="Bates S."/>
            <person name="Brown A.J."/>
            <person name="Brunke S."/>
            <person name="Costanzo M.C."/>
            <person name="Fitzpatrick D.A."/>
            <person name="de Groot P.W."/>
            <person name="Harris D."/>
            <person name="Hoyer L.L."/>
            <person name="Hube B."/>
            <person name="Klis F.M."/>
            <person name="Kodira C."/>
            <person name="Lennard N."/>
            <person name="Logue M.E."/>
            <person name="Martin R."/>
            <person name="Neiman A.M."/>
            <person name="Nikolaou E."/>
            <person name="Quail M.A."/>
            <person name="Quinn J."/>
            <person name="Santos M.C."/>
            <person name="Schmitzberger F.F."/>
            <person name="Sherlock G."/>
            <person name="Shah P."/>
            <person name="Silverstein K.A."/>
            <person name="Skrzypek M.S."/>
            <person name="Soll D."/>
            <person name="Staggs R."/>
            <person name="Stansfield I."/>
            <person name="Stumpf M.P."/>
            <person name="Sudbery P.E."/>
            <person name="Srikantha T."/>
            <person name="Zeng Q."/>
            <person name="Berman J."/>
            <person name="Berriman M."/>
            <person name="Heitman J."/>
            <person name="Gow N.A."/>
            <person name="Lorenz M.C."/>
            <person name="Birren B.W."/>
            <person name="Kellis M."/>
            <person name="Cuomo C.A."/>
        </authorList>
    </citation>
    <scope>NUCLEOTIDE SEQUENCE [LARGE SCALE GENOMIC DNA]</scope>
    <source>
        <strain evidence="2">ATCC 6260 / CBS 566 / DSM 6381 / JCM 1539 / NBRC 10279 / NRRL Y-324</strain>
    </source>
</reference>
<gene>
    <name evidence="1" type="ORF">PGUG_05674</name>
</gene>
<dbReference type="Proteomes" id="UP000001997">
    <property type="component" value="Unassembled WGS sequence"/>
</dbReference>
<evidence type="ECO:0000313" key="2">
    <source>
        <dbReference type="Proteomes" id="UP000001997"/>
    </source>
</evidence>
<dbReference type="OrthoDB" id="10403905at2759"/>
<keyword evidence="2" id="KW-1185">Reference proteome</keyword>
<proteinExistence type="predicted"/>
<dbReference type="EMBL" id="CH408161">
    <property type="protein sequence ID" value="EDK41576.2"/>
    <property type="molecule type" value="Genomic_DNA"/>
</dbReference>
<protein>
    <submittedName>
        <fullName evidence="1">Uncharacterized protein</fullName>
    </submittedName>
</protein>
<sequence>MRLNDLPCEIITRCFSYLSTGFLTDILLLENIPDNILVAAANNLNHLWHSNRLKDAVKIARRRDDYETSFDQYDDHIGFSRYHYETDFNRFRRIHKILEKNSISRPLCFHYKWEYDFQMRRDLDEINLAYHDQSSGIHFDLSDSSISCVRFFADDAINLKITCLSLRNSSSINLNKFPKLETFYGDHCKIRVDNDHPSLKNLYLNYSTFSSLPINLKKLVAKYCSIRMKENHPRLAALTVLALEYTQEPSDCSSLLRVLWNENLKTFSYIEKSNYGEVTNVEEVISMIGPNLIVFWILQFVAF</sequence>
<organism evidence="1 2">
    <name type="scientific">Meyerozyma guilliermondii (strain ATCC 6260 / CBS 566 / DSM 6381 / JCM 1539 / NBRC 10279 / NRRL Y-324)</name>
    <name type="common">Yeast</name>
    <name type="synonym">Candida guilliermondii</name>
    <dbReference type="NCBI Taxonomy" id="294746"/>
    <lineage>
        <taxon>Eukaryota</taxon>
        <taxon>Fungi</taxon>
        <taxon>Dikarya</taxon>
        <taxon>Ascomycota</taxon>
        <taxon>Saccharomycotina</taxon>
        <taxon>Pichiomycetes</taxon>
        <taxon>Debaryomycetaceae</taxon>
        <taxon>Meyerozyma</taxon>
    </lineage>
</organism>
<dbReference type="Gene3D" id="3.80.10.10">
    <property type="entry name" value="Ribonuclease Inhibitor"/>
    <property type="match status" value="1"/>
</dbReference>
<dbReference type="InParanoid" id="A5DQX3"/>
<evidence type="ECO:0000313" key="1">
    <source>
        <dbReference type="EMBL" id="EDK41576.2"/>
    </source>
</evidence>
<dbReference type="RefSeq" id="XP_001482654.2">
    <property type="nucleotide sequence ID" value="XM_001482604.1"/>
</dbReference>
<dbReference type="KEGG" id="pgu:PGUG_05674"/>
<name>A5DQX3_PICGU</name>
<dbReference type="AlphaFoldDB" id="A5DQX3"/>
<dbReference type="SUPFAM" id="SSF52058">
    <property type="entry name" value="L domain-like"/>
    <property type="match status" value="1"/>
</dbReference>
<dbReference type="InterPro" id="IPR032675">
    <property type="entry name" value="LRR_dom_sf"/>
</dbReference>
<dbReference type="GeneID" id="5124033"/>
<dbReference type="VEuPathDB" id="FungiDB:PGUG_05674"/>
<dbReference type="HOGENOM" id="CLU_970141_0_0_1"/>
<accession>A5DQX3</accession>